<feature type="transmembrane region" description="Helical" evidence="1">
    <location>
        <begin position="175"/>
        <end position="198"/>
    </location>
</feature>
<dbReference type="Proteomes" id="UP000019335">
    <property type="component" value="Chromosome 1"/>
</dbReference>
<sequence>MELRCSIRHVVDGDLPFVALPPGSSVANCLKGHPTLWMPRDIARVCLLYVVSYHVMNPDGEVCHSLHEPPPASHNRIALSLLTPFPDDDGSPRYPASSTIDRTSSSATATGDIPRTASISHLSQEAAKVKIIREAIRAEDKRLRARYFFLREEWQDTIGTVIYLTAALSWAAISYSWYCGLIATPVTIVGNALAISLLHEMEHDLIHDLYFKRVKWVQNAMFAFIWVIKSNANPWWRRYYHLRHHQYAGQVVDVEERLIGLGLPWYSWKRILVTFTPAATLLIANDIAKDDPEFSKKVLVRYNAPVIAFSTVAMVLHLLYYLGVGEALVSVGIFPPAFYAFLLRVVLPFVVVYNGTVNLPNVLRQSCLVIISTYCHYYGDIPERDVFFQTQVLNHPVLWPFQLFCFNFGATHIIHHFVTRQPFYLRQLTAFKVTPILLEQGCRHNDLGNHFRANRWGKEMRAMTLERRHFWVVCVTYVWLDMMDGVIYVNFEGDGIAELRPSRT</sequence>
<gene>
    <name evidence="2" type="ORF">Naga_100115g11</name>
</gene>
<evidence type="ECO:0000313" key="2">
    <source>
        <dbReference type="EMBL" id="EWM30156.1"/>
    </source>
</evidence>
<feature type="transmembrane region" description="Helical" evidence="1">
    <location>
        <begin position="328"/>
        <end position="350"/>
    </location>
</feature>
<protein>
    <submittedName>
        <fullName evidence="2">Fatty acid desaturase domain protein</fullName>
    </submittedName>
</protein>
<feature type="transmembrane region" description="Helical" evidence="1">
    <location>
        <begin position="300"/>
        <end position="322"/>
    </location>
</feature>
<comment type="caution">
    <text evidence="2">The sequence shown here is derived from an EMBL/GenBank/DDBJ whole genome shotgun (WGS) entry which is preliminary data.</text>
</comment>
<feature type="transmembrane region" description="Helical" evidence="1">
    <location>
        <begin position="210"/>
        <end position="228"/>
    </location>
</feature>
<keyword evidence="1" id="KW-0812">Transmembrane</keyword>
<feature type="transmembrane region" description="Helical" evidence="1">
    <location>
        <begin position="470"/>
        <end position="491"/>
    </location>
</feature>
<name>W7UBL4_9STRA</name>
<accession>W7UBL4</accession>
<evidence type="ECO:0000313" key="3">
    <source>
        <dbReference type="Proteomes" id="UP000019335"/>
    </source>
</evidence>
<organism evidence="2 3">
    <name type="scientific">Nannochloropsis gaditana</name>
    <dbReference type="NCBI Taxonomy" id="72520"/>
    <lineage>
        <taxon>Eukaryota</taxon>
        <taxon>Sar</taxon>
        <taxon>Stramenopiles</taxon>
        <taxon>Ochrophyta</taxon>
        <taxon>Eustigmatophyceae</taxon>
        <taxon>Eustigmatales</taxon>
        <taxon>Monodopsidaceae</taxon>
        <taxon>Nannochloropsis</taxon>
    </lineage>
</organism>
<proteinExistence type="predicted"/>
<reference evidence="2 3" key="1">
    <citation type="journal article" date="2014" name="Mol. Plant">
        <title>Chromosome Scale Genome Assembly and Transcriptome Profiling of Nannochloropsis gaditana in Nitrogen Depletion.</title>
        <authorList>
            <person name="Corteggiani Carpinelli E."/>
            <person name="Telatin A."/>
            <person name="Vitulo N."/>
            <person name="Forcato C."/>
            <person name="D'Angelo M."/>
            <person name="Schiavon R."/>
            <person name="Vezzi A."/>
            <person name="Giacometti G.M."/>
            <person name="Morosinotto T."/>
            <person name="Valle G."/>
        </authorList>
    </citation>
    <scope>NUCLEOTIDE SEQUENCE [LARGE SCALE GENOMIC DNA]</scope>
    <source>
        <strain evidence="2 3">B-31</strain>
    </source>
</reference>
<keyword evidence="1" id="KW-0472">Membrane</keyword>
<dbReference type="OrthoDB" id="10000342at2759"/>
<dbReference type="CDD" id="cd01060">
    <property type="entry name" value="Membrane-FADS-like"/>
    <property type="match status" value="1"/>
</dbReference>
<keyword evidence="3" id="KW-1185">Reference proteome</keyword>
<dbReference type="AlphaFoldDB" id="W7UBL4"/>
<keyword evidence="1" id="KW-1133">Transmembrane helix</keyword>
<dbReference type="EMBL" id="AZIL01000041">
    <property type="protein sequence ID" value="EWM30156.1"/>
    <property type="molecule type" value="Genomic_DNA"/>
</dbReference>
<evidence type="ECO:0000256" key="1">
    <source>
        <dbReference type="SAM" id="Phobius"/>
    </source>
</evidence>